<accession>A0A6V7TNK4</accession>
<protein>
    <submittedName>
        <fullName evidence="2">Uncharacterized protein</fullName>
    </submittedName>
</protein>
<feature type="signal peptide" evidence="1">
    <location>
        <begin position="1"/>
        <end position="23"/>
    </location>
</feature>
<dbReference type="EMBL" id="CAJEWN010000006">
    <property type="protein sequence ID" value="CAD2127385.1"/>
    <property type="molecule type" value="Genomic_DNA"/>
</dbReference>
<comment type="caution">
    <text evidence="2">The sequence shown here is derived from an EMBL/GenBank/DDBJ whole genome shotgun (WGS) entry which is preliminary data.</text>
</comment>
<organism evidence="2 3">
    <name type="scientific">Meloidogyne enterolobii</name>
    <name type="common">Root-knot nematode worm</name>
    <name type="synonym">Meloidogyne mayaguensis</name>
    <dbReference type="NCBI Taxonomy" id="390850"/>
    <lineage>
        <taxon>Eukaryota</taxon>
        <taxon>Metazoa</taxon>
        <taxon>Ecdysozoa</taxon>
        <taxon>Nematoda</taxon>
        <taxon>Chromadorea</taxon>
        <taxon>Rhabditida</taxon>
        <taxon>Tylenchina</taxon>
        <taxon>Tylenchomorpha</taxon>
        <taxon>Tylenchoidea</taxon>
        <taxon>Meloidogynidae</taxon>
        <taxon>Meloidogyninae</taxon>
        <taxon>Meloidogyne</taxon>
    </lineage>
</organism>
<evidence type="ECO:0000313" key="3">
    <source>
        <dbReference type="Proteomes" id="UP000580250"/>
    </source>
</evidence>
<reference evidence="2 3" key="1">
    <citation type="submission" date="2020-08" db="EMBL/GenBank/DDBJ databases">
        <authorList>
            <person name="Koutsovoulos G."/>
            <person name="Danchin GJ E."/>
        </authorList>
    </citation>
    <scope>NUCLEOTIDE SEQUENCE [LARGE SCALE GENOMIC DNA]</scope>
</reference>
<feature type="chain" id="PRO_5027752626" evidence="1">
    <location>
        <begin position="24"/>
        <end position="112"/>
    </location>
</feature>
<evidence type="ECO:0000256" key="1">
    <source>
        <dbReference type="SAM" id="SignalP"/>
    </source>
</evidence>
<dbReference type="Proteomes" id="UP000580250">
    <property type="component" value="Unassembled WGS sequence"/>
</dbReference>
<dbReference type="OrthoDB" id="5780582at2759"/>
<sequence length="112" mass="12404">MNASHLLLATIVVLCLLCGHCNLAKPTGSMTRIQEVFRTLMAKPMMLASRGKKSLVAFPNAEDYLIDRENQEDGKGRSGRRSFSDSSYWLLTDVRSPVYAVTLNEAALLITN</sequence>
<proteinExistence type="predicted"/>
<keyword evidence="1" id="KW-0732">Signal</keyword>
<gene>
    <name evidence="2" type="ORF">MENT_LOCUS1835</name>
</gene>
<evidence type="ECO:0000313" key="2">
    <source>
        <dbReference type="EMBL" id="CAD2127385.1"/>
    </source>
</evidence>
<name>A0A6V7TNK4_MELEN</name>
<dbReference type="AlphaFoldDB" id="A0A6V7TNK4"/>